<evidence type="ECO:0000313" key="5">
    <source>
        <dbReference type="Proteomes" id="UP001153954"/>
    </source>
</evidence>
<evidence type="ECO:0000313" key="4">
    <source>
        <dbReference type="EMBL" id="CAH2102638.1"/>
    </source>
</evidence>
<evidence type="ECO:0000256" key="1">
    <source>
        <dbReference type="ARBA" id="ARBA00023157"/>
    </source>
</evidence>
<evidence type="ECO:0000256" key="2">
    <source>
        <dbReference type="PROSITE-ProRule" id="PRU00302"/>
    </source>
</evidence>
<dbReference type="SMART" id="SM00032">
    <property type="entry name" value="CCP"/>
    <property type="match status" value="2"/>
</dbReference>
<gene>
    <name evidence="4" type="ORF">EEDITHA_LOCUS17236</name>
</gene>
<dbReference type="Proteomes" id="UP001153954">
    <property type="component" value="Unassembled WGS sequence"/>
</dbReference>
<keyword evidence="5" id="KW-1185">Reference proteome</keyword>
<organism evidence="4 5">
    <name type="scientific">Euphydryas editha</name>
    <name type="common">Edith's checkerspot</name>
    <dbReference type="NCBI Taxonomy" id="104508"/>
    <lineage>
        <taxon>Eukaryota</taxon>
        <taxon>Metazoa</taxon>
        <taxon>Ecdysozoa</taxon>
        <taxon>Arthropoda</taxon>
        <taxon>Hexapoda</taxon>
        <taxon>Insecta</taxon>
        <taxon>Pterygota</taxon>
        <taxon>Neoptera</taxon>
        <taxon>Endopterygota</taxon>
        <taxon>Lepidoptera</taxon>
        <taxon>Glossata</taxon>
        <taxon>Ditrysia</taxon>
        <taxon>Papilionoidea</taxon>
        <taxon>Nymphalidae</taxon>
        <taxon>Nymphalinae</taxon>
        <taxon>Euphydryas</taxon>
    </lineage>
</organism>
<dbReference type="PROSITE" id="PS50923">
    <property type="entry name" value="SUSHI"/>
    <property type="match status" value="1"/>
</dbReference>
<name>A0AAU9UU00_EUPED</name>
<comment type="caution">
    <text evidence="4">The sequence shown here is derived from an EMBL/GenBank/DDBJ whole genome shotgun (WGS) entry which is preliminary data.</text>
</comment>
<accession>A0AAU9UU00</accession>
<protein>
    <recommendedName>
        <fullName evidence="3">Sushi domain-containing protein</fullName>
    </recommendedName>
</protein>
<dbReference type="AlphaFoldDB" id="A0AAU9UU00"/>
<evidence type="ECO:0000259" key="3">
    <source>
        <dbReference type="PROSITE" id="PS50923"/>
    </source>
</evidence>
<proteinExistence type="predicted"/>
<comment type="caution">
    <text evidence="2">Lacks conserved residue(s) required for the propagation of feature annotation.</text>
</comment>
<dbReference type="CDD" id="cd00033">
    <property type="entry name" value="CCP"/>
    <property type="match status" value="1"/>
</dbReference>
<dbReference type="Gene3D" id="2.10.70.10">
    <property type="entry name" value="Complement Module, domain 1"/>
    <property type="match status" value="1"/>
</dbReference>
<dbReference type="InterPro" id="IPR000436">
    <property type="entry name" value="Sushi_SCR_CCP_dom"/>
</dbReference>
<dbReference type="EMBL" id="CAKOGL010000025">
    <property type="protein sequence ID" value="CAH2102638.1"/>
    <property type="molecule type" value="Genomic_DNA"/>
</dbReference>
<reference evidence="4" key="1">
    <citation type="submission" date="2022-03" db="EMBL/GenBank/DDBJ databases">
        <authorList>
            <person name="Tunstrom K."/>
        </authorList>
    </citation>
    <scope>NUCLEOTIDE SEQUENCE</scope>
</reference>
<keyword evidence="1" id="KW-1015">Disulfide bond</keyword>
<keyword evidence="2" id="KW-0768">Sushi</keyword>
<sequence>MIVLYVEKVRLPSVQVSTELPQFGVHSGEDFGRYILTSFYTNQLTNSIHDSYNHRFLDTKRIARSNVYDDYSSGLTELQSPIHIVYPSKTTTEDEEIPLKIHEPREDPKLFYQSDTYLKEVNGRHVSKEVASVYPGRQYIRADEKYRVPKHLLRSLNENRFYTSSRKSCILCPHDRTLIAKVGVDRVILQNPAIKTCSGRKAPANIRFVHMYGPKFGTLLEHGTHVVLGRLMYRNETLHICKMQVHVIVQDCQTPKYLISHCEENYKLCNFSCRDEKLELQGKSSLYCREDMKWEGNLPVCRVRNWCKALAPPDLGQISCRGETTGSNLGLAEGTRCRIRCPAGWRWNQKAVTVCRRGAWTNKLKCIPNKEA</sequence>
<feature type="domain" description="Sushi" evidence="3">
    <location>
        <begin position="250"/>
        <end position="303"/>
    </location>
</feature>